<proteinExistence type="predicted"/>
<keyword evidence="1" id="KW-0732">Signal</keyword>
<dbReference type="Gene3D" id="2.60.40.10">
    <property type="entry name" value="Immunoglobulins"/>
    <property type="match status" value="1"/>
</dbReference>
<evidence type="ECO:0000256" key="3">
    <source>
        <dbReference type="ARBA" id="ARBA00023319"/>
    </source>
</evidence>
<keyword evidence="3" id="KW-0393">Immunoglobulin domain</keyword>
<dbReference type="InterPro" id="IPR013783">
    <property type="entry name" value="Ig-like_fold"/>
</dbReference>
<evidence type="ECO:0000256" key="1">
    <source>
        <dbReference type="ARBA" id="ARBA00022729"/>
    </source>
</evidence>
<dbReference type="GeneTree" id="ENSGT00940000158367"/>
<feature type="domain" description="Ig-like" evidence="4">
    <location>
        <begin position="24"/>
        <end position="142"/>
    </location>
</feature>
<reference evidence="5" key="2">
    <citation type="submission" date="2025-08" db="UniProtKB">
        <authorList>
            <consortium name="Ensembl"/>
        </authorList>
    </citation>
    <scope>IDENTIFICATION</scope>
</reference>
<dbReference type="PANTHER" id="PTHR12207:SF3">
    <property type="entry name" value="PROSTAGLANDIN F2 RECEPTOR NEGATIVE REGULATOR"/>
    <property type="match status" value="1"/>
</dbReference>
<evidence type="ECO:0000313" key="6">
    <source>
        <dbReference type="Proteomes" id="UP000314980"/>
    </source>
</evidence>
<dbReference type="PROSITE" id="PS50835">
    <property type="entry name" value="IG_LIKE"/>
    <property type="match status" value="1"/>
</dbReference>
<protein>
    <recommendedName>
        <fullName evidence="4">Ig-like domain-containing protein</fullName>
    </recommendedName>
</protein>
<reference evidence="6" key="1">
    <citation type="submission" date="2015-09" db="EMBL/GenBank/DDBJ databases">
        <authorList>
            <person name="Sai Rama Sridatta P."/>
        </authorList>
    </citation>
    <scope>NUCLEOTIDE SEQUENCE [LARGE SCALE GENOMIC DNA]</scope>
</reference>
<sequence length="149" mass="16324">MTIEIKSLSNISLLWITTILIRQPETELVSPDTPSRVVSEGSTITLSCNITRELTHPTYLSVTWSLKNGTTSEEILTFGPDGGVETAPNYTQRFSDGGVRLMSWRNGSFVLVISGVRRSDEGIYECTAVKNPHTTYIFFSISSAATGSN</sequence>
<dbReference type="InterPro" id="IPR013106">
    <property type="entry name" value="Ig_V-set"/>
</dbReference>
<dbReference type="InParanoid" id="A0A4W6F1P2"/>
<organism evidence="5 6">
    <name type="scientific">Lates calcarifer</name>
    <name type="common">Barramundi</name>
    <name type="synonym">Holocentrus calcarifer</name>
    <dbReference type="NCBI Taxonomy" id="8187"/>
    <lineage>
        <taxon>Eukaryota</taxon>
        <taxon>Metazoa</taxon>
        <taxon>Chordata</taxon>
        <taxon>Craniata</taxon>
        <taxon>Vertebrata</taxon>
        <taxon>Euteleostomi</taxon>
        <taxon>Actinopterygii</taxon>
        <taxon>Neopterygii</taxon>
        <taxon>Teleostei</taxon>
        <taxon>Neoteleostei</taxon>
        <taxon>Acanthomorphata</taxon>
        <taxon>Carangaria</taxon>
        <taxon>Carangaria incertae sedis</taxon>
        <taxon>Centropomidae</taxon>
        <taxon>Lates</taxon>
    </lineage>
</organism>
<keyword evidence="6" id="KW-1185">Reference proteome</keyword>
<dbReference type="PANTHER" id="PTHR12207">
    <property type="entry name" value="V-SET AND TRANSMEMBRANE DOMAIN-CONTAINING PROTEIN"/>
    <property type="match status" value="1"/>
</dbReference>
<dbReference type="InterPro" id="IPR036179">
    <property type="entry name" value="Ig-like_dom_sf"/>
</dbReference>
<dbReference type="InterPro" id="IPR003599">
    <property type="entry name" value="Ig_sub"/>
</dbReference>
<evidence type="ECO:0000313" key="5">
    <source>
        <dbReference type="Ensembl" id="ENSLCAP00010043635.1"/>
    </source>
</evidence>
<accession>A0A4W6F1P2</accession>
<dbReference type="SUPFAM" id="SSF48726">
    <property type="entry name" value="Immunoglobulin"/>
    <property type="match status" value="1"/>
</dbReference>
<reference evidence="5" key="3">
    <citation type="submission" date="2025-09" db="UniProtKB">
        <authorList>
            <consortium name="Ensembl"/>
        </authorList>
    </citation>
    <scope>IDENTIFICATION</scope>
</reference>
<dbReference type="Proteomes" id="UP000314980">
    <property type="component" value="Unassembled WGS sequence"/>
</dbReference>
<dbReference type="Ensembl" id="ENSLCAT00010044710.1">
    <property type="protein sequence ID" value="ENSLCAP00010043635.1"/>
    <property type="gene ID" value="ENSLCAG00010020325.1"/>
</dbReference>
<dbReference type="InterPro" id="IPR007110">
    <property type="entry name" value="Ig-like_dom"/>
</dbReference>
<dbReference type="InterPro" id="IPR051102">
    <property type="entry name" value="IgSF_V-set/TM_domain"/>
</dbReference>
<keyword evidence="2" id="KW-1015">Disulfide bond</keyword>
<dbReference type="SMART" id="SM00409">
    <property type="entry name" value="IG"/>
    <property type="match status" value="1"/>
</dbReference>
<evidence type="ECO:0000259" key="4">
    <source>
        <dbReference type="PROSITE" id="PS50835"/>
    </source>
</evidence>
<name>A0A4W6F1P2_LATCA</name>
<dbReference type="AlphaFoldDB" id="A0A4W6F1P2"/>
<dbReference type="Pfam" id="PF07686">
    <property type="entry name" value="V-set"/>
    <property type="match status" value="1"/>
</dbReference>
<dbReference type="STRING" id="8187.ENSLCAP00010043635"/>
<dbReference type="GO" id="GO:0016020">
    <property type="term" value="C:membrane"/>
    <property type="evidence" value="ECO:0007669"/>
    <property type="project" value="TreeGrafter"/>
</dbReference>
<evidence type="ECO:0000256" key="2">
    <source>
        <dbReference type="ARBA" id="ARBA00023157"/>
    </source>
</evidence>